<feature type="transmembrane region" description="Helical" evidence="1">
    <location>
        <begin position="84"/>
        <end position="104"/>
    </location>
</feature>
<reference evidence="4" key="1">
    <citation type="submission" date="2023-07" db="EMBL/GenBank/DDBJ databases">
        <title>The genome sequence of Rhodocytophaga aerolata KACC 12507.</title>
        <authorList>
            <person name="Zhang X."/>
        </authorList>
    </citation>
    <scope>NUCLEOTIDE SEQUENCE</scope>
    <source>
        <strain evidence="4">KACC 12507</strain>
    </source>
</reference>
<gene>
    <name evidence="4" type="ORF">Q0590_26005</name>
</gene>
<evidence type="ECO:0000259" key="3">
    <source>
        <dbReference type="Pfam" id="PF16344"/>
    </source>
</evidence>
<dbReference type="Pfam" id="PF04773">
    <property type="entry name" value="FecR"/>
    <property type="match status" value="1"/>
</dbReference>
<proteinExistence type="predicted"/>
<organism evidence="4 5">
    <name type="scientific">Rhodocytophaga aerolata</name>
    <dbReference type="NCBI Taxonomy" id="455078"/>
    <lineage>
        <taxon>Bacteria</taxon>
        <taxon>Pseudomonadati</taxon>
        <taxon>Bacteroidota</taxon>
        <taxon>Cytophagia</taxon>
        <taxon>Cytophagales</taxon>
        <taxon>Rhodocytophagaceae</taxon>
        <taxon>Rhodocytophaga</taxon>
    </lineage>
</organism>
<keyword evidence="1" id="KW-1133">Transmembrane helix</keyword>
<keyword evidence="1" id="KW-0472">Membrane</keyword>
<dbReference type="PANTHER" id="PTHR30273:SF2">
    <property type="entry name" value="PROTEIN FECR"/>
    <property type="match status" value="1"/>
</dbReference>
<keyword evidence="1" id="KW-0812">Transmembrane</keyword>
<dbReference type="Gene3D" id="3.55.50.30">
    <property type="match status" value="1"/>
</dbReference>
<name>A0ABT8RCD0_9BACT</name>
<dbReference type="Gene3D" id="2.60.120.1440">
    <property type="match status" value="1"/>
</dbReference>
<dbReference type="InterPro" id="IPR012373">
    <property type="entry name" value="Ferrdict_sens_TM"/>
</dbReference>
<evidence type="ECO:0000313" key="5">
    <source>
        <dbReference type="Proteomes" id="UP001168528"/>
    </source>
</evidence>
<dbReference type="Proteomes" id="UP001168528">
    <property type="component" value="Unassembled WGS sequence"/>
</dbReference>
<dbReference type="RefSeq" id="WP_302040563.1">
    <property type="nucleotide sequence ID" value="NZ_JAUKPO010000022.1"/>
</dbReference>
<protein>
    <submittedName>
        <fullName evidence="4">FecR domain-containing protein</fullName>
    </submittedName>
</protein>
<evidence type="ECO:0000259" key="2">
    <source>
        <dbReference type="Pfam" id="PF04773"/>
    </source>
</evidence>
<evidence type="ECO:0000313" key="4">
    <source>
        <dbReference type="EMBL" id="MDO1449759.1"/>
    </source>
</evidence>
<dbReference type="EMBL" id="JAUKPO010000022">
    <property type="protein sequence ID" value="MDO1449759.1"/>
    <property type="molecule type" value="Genomic_DNA"/>
</dbReference>
<dbReference type="PANTHER" id="PTHR30273">
    <property type="entry name" value="PERIPLASMIC SIGNAL SENSOR AND SIGMA FACTOR ACTIVATOR FECR-RELATED"/>
    <property type="match status" value="1"/>
</dbReference>
<comment type="caution">
    <text evidence="4">The sequence shown here is derived from an EMBL/GenBank/DDBJ whole genome shotgun (WGS) entry which is preliminary data.</text>
</comment>
<feature type="domain" description="FecR protein" evidence="2">
    <location>
        <begin position="114"/>
        <end position="204"/>
    </location>
</feature>
<accession>A0ABT8RCD0</accession>
<feature type="domain" description="Protein FecR C-terminal" evidence="3">
    <location>
        <begin position="251"/>
        <end position="317"/>
    </location>
</feature>
<keyword evidence="5" id="KW-1185">Reference proteome</keyword>
<evidence type="ECO:0000256" key="1">
    <source>
        <dbReference type="SAM" id="Phobius"/>
    </source>
</evidence>
<sequence>MKEVTWALISKYLAGECTLGEKEQVDTWLQASKANKKYFEQVKLLWESAGEQKTLEEPDLQLAWRKVDKATRNKVSRPLFKHSLQLAASFLLITALGLLLYFYLNHHRQLVAITGQQERKEIRLPDGSRIWLNENSRLEYPETFSGDIREVRLIGEAFFEVARKQEQPFYVHTGKSVTQVLGTSFNIRENGGQSIDIHVVSGIVAFYNKAAAANSLRLQAGETANLEASSLQPVKGRTRDTNFLSWHTRTLSFKNSALQEAIPQLEKFYRKQIILENKALPACLLTSSFEKRSLEEVLQTLQTIYGLRYQINGDTVYLSGGGC</sequence>
<dbReference type="Pfam" id="PF16344">
    <property type="entry name" value="FecR_C"/>
    <property type="match status" value="1"/>
</dbReference>
<dbReference type="InterPro" id="IPR032508">
    <property type="entry name" value="FecR_C"/>
</dbReference>
<dbReference type="InterPro" id="IPR006860">
    <property type="entry name" value="FecR"/>
</dbReference>
<dbReference type="PIRSF" id="PIRSF018266">
    <property type="entry name" value="FecR"/>
    <property type="match status" value="1"/>
</dbReference>